<keyword evidence="4" id="KW-1185">Reference proteome</keyword>
<feature type="region of interest" description="Disordered" evidence="1">
    <location>
        <begin position="262"/>
        <end position="286"/>
    </location>
</feature>
<comment type="caution">
    <text evidence="3">The sequence shown here is derived from an EMBL/GenBank/DDBJ whole genome shotgun (WGS) entry which is preliminary data.</text>
</comment>
<dbReference type="Proteomes" id="UP001501009">
    <property type="component" value="Unassembled WGS sequence"/>
</dbReference>
<evidence type="ECO:0000313" key="3">
    <source>
        <dbReference type="EMBL" id="GAA3849868.1"/>
    </source>
</evidence>
<evidence type="ECO:0000313" key="4">
    <source>
        <dbReference type="Proteomes" id="UP001501009"/>
    </source>
</evidence>
<proteinExistence type="predicted"/>
<evidence type="ECO:0000256" key="1">
    <source>
        <dbReference type="SAM" id="MobiDB-lite"/>
    </source>
</evidence>
<gene>
    <name evidence="3" type="ORF">GCM10022403_096820</name>
</gene>
<dbReference type="EMBL" id="BAABDE010000052">
    <property type="protein sequence ID" value="GAA3849868.1"/>
    <property type="molecule type" value="Genomic_DNA"/>
</dbReference>
<dbReference type="InterPro" id="IPR036457">
    <property type="entry name" value="PPM-type-like_dom_sf"/>
</dbReference>
<dbReference type="RefSeq" id="WP_275768602.1">
    <property type="nucleotide sequence ID" value="NZ_BAABDE010000052.1"/>
</dbReference>
<dbReference type="Gene3D" id="3.60.40.10">
    <property type="entry name" value="PPM-type phosphatase domain"/>
    <property type="match status" value="1"/>
</dbReference>
<reference evidence="4" key="1">
    <citation type="journal article" date="2019" name="Int. J. Syst. Evol. Microbiol.">
        <title>The Global Catalogue of Microorganisms (GCM) 10K type strain sequencing project: providing services to taxonomists for standard genome sequencing and annotation.</title>
        <authorList>
            <consortium name="The Broad Institute Genomics Platform"/>
            <consortium name="The Broad Institute Genome Sequencing Center for Infectious Disease"/>
            <person name="Wu L."/>
            <person name="Ma J."/>
        </authorList>
    </citation>
    <scope>NUCLEOTIDE SEQUENCE [LARGE SCALE GENOMIC DNA]</scope>
    <source>
        <strain evidence="4">JCM 17138</strain>
    </source>
</reference>
<dbReference type="Pfam" id="PF13672">
    <property type="entry name" value="PP2C_2"/>
    <property type="match status" value="1"/>
</dbReference>
<dbReference type="SUPFAM" id="SSF81606">
    <property type="entry name" value="PP2C-like"/>
    <property type="match status" value="1"/>
</dbReference>
<organism evidence="3 4">
    <name type="scientific">Streptomyces coacervatus</name>
    <dbReference type="NCBI Taxonomy" id="647381"/>
    <lineage>
        <taxon>Bacteria</taxon>
        <taxon>Bacillati</taxon>
        <taxon>Actinomycetota</taxon>
        <taxon>Actinomycetes</taxon>
        <taxon>Kitasatosporales</taxon>
        <taxon>Streptomycetaceae</taxon>
        <taxon>Streptomyces</taxon>
    </lineage>
</organism>
<protein>
    <submittedName>
        <fullName evidence="3">PP2C family serine/threonine-protein phosphatase</fullName>
    </submittedName>
</protein>
<dbReference type="InterPro" id="IPR001932">
    <property type="entry name" value="PPM-type_phosphatase-like_dom"/>
</dbReference>
<name>A0ABP7JQ76_9ACTN</name>
<sequence>MVTVLREEKYWDVLYQSAQGPAKRRNQDSSAVRVTSDGDLVFAVADGHGAPVHPRSHVGSRHAVEVFTASGIEFAVRARAAAGSGPGGFRRLWTDAHDRMPRELVLKWRRQVLGTDGESLGEQPRLYESLRPFGTTLIGVVLTDGLFAAWQLGDGDLVVVDDDGSLTQPLTPARPELGDDTESMCSRRAWQLMRVHCALPGDPGRLPRMVALSTDGLSNSFAERDGFVRFVRDVDRRITAEGPAAVDEALQGWLAQAGRYSGDDTTAVVARNRRTLPPHGGREEED</sequence>
<evidence type="ECO:0000259" key="2">
    <source>
        <dbReference type="Pfam" id="PF13672"/>
    </source>
</evidence>
<accession>A0ABP7JQ76</accession>
<feature type="domain" description="PPM-type phosphatase" evidence="2">
    <location>
        <begin position="25"/>
        <end position="254"/>
    </location>
</feature>